<dbReference type="AlphaFoldDB" id="A0A8X6NVT0"/>
<sequence length="85" mass="9578">MLVTAPEIERLWREGSPRVMNKKGRTLDIFLLDARKEVSLRQEGCRGVLGYSIPAQDSAENVNNMSSPVGSVVREYDSRYSRFGS</sequence>
<dbReference type="EMBL" id="BMAW01108578">
    <property type="protein sequence ID" value="GFT34764.1"/>
    <property type="molecule type" value="Genomic_DNA"/>
</dbReference>
<keyword evidence="2" id="KW-1185">Reference proteome</keyword>
<proteinExistence type="predicted"/>
<name>A0A8X6NVT0_NEPPI</name>
<dbReference type="Proteomes" id="UP000887013">
    <property type="component" value="Unassembled WGS sequence"/>
</dbReference>
<evidence type="ECO:0000313" key="2">
    <source>
        <dbReference type="Proteomes" id="UP000887013"/>
    </source>
</evidence>
<organism evidence="1 2">
    <name type="scientific">Nephila pilipes</name>
    <name type="common">Giant wood spider</name>
    <name type="synonym">Nephila maculata</name>
    <dbReference type="NCBI Taxonomy" id="299642"/>
    <lineage>
        <taxon>Eukaryota</taxon>
        <taxon>Metazoa</taxon>
        <taxon>Ecdysozoa</taxon>
        <taxon>Arthropoda</taxon>
        <taxon>Chelicerata</taxon>
        <taxon>Arachnida</taxon>
        <taxon>Araneae</taxon>
        <taxon>Araneomorphae</taxon>
        <taxon>Entelegynae</taxon>
        <taxon>Araneoidea</taxon>
        <taxon>Nephilidae</taxon>
        <taxon>Nephila</taxon>
    </lineage>
</organism>
<protein>
    <submittedName>
        <fullName evidence="1">Uncharacterized protein</fullName>
    </submittedName>
</protein>
<gene>
    <name evidence="1" type="ORF">NPIL_107221</name>
</gene>
<comment type="caution">
    <text evidence="1">The sequence shown here is derived from an EMBL/GenBank/DDBJ whole genome shotgun (WGS) entry which is preliminary data.</text>
</comment>
<reference evidence="1" key="1">
    <citation type="submission" date="2020-08" db="EMBL/GenBank/DDBJ databases">
        <title>Multicomponent nature underlies the extraordinary mechanical properties of spider dragline silk.</title>
        <authorList>
            <person name="Kono N."/>
            <person name="Nakamura H."/>
            <person name="Mori M."/>
            <person name="Yoshida Y."/>
            <person name="Ohtoshi R."/>
            <person name="Malay A.D."/>
            <person name="Moran D.A.P."/>
            <person name="Tomita M."/>
            <person name="Numata K."/>
            <person name="Arakawa K."/>
        </authorList>
    </citation>
    <scope>NUCLEOTIDE SEQUENCE</scope>
</reference>
<evidence type="ECO:0000313" key="1">
    <source>
        <dbReference type="EMBL" id="GFT34764.1"/>
    </source>
</evidence>
<accession>A0A8X6NVT0</accession>